<feature type="transmembrane region" description="Helical" evidence="8">
    <location>
        <begin position="92"/>
        <end position="111"/>
    </location>
</feature>
<keyword evidence="11" id="KW-1185">Reference proteome</keyword>
<evidence type="ECO:0000256" key="5">
    <source>
        <dbReference type="ARBA" id="ARBA00022692"/>
    </source>
</evidence>
<evidence type="ECO:0000256" key="7">
    <source>
        <dbReference type="ARBA" id="ARBA00023136"/>
    </source>
</evidence>
<dbReference type="InterPro" id="IPR011701">
    <property type="entry name" value="MFS"/>
</dbReference>
<reference evidence="10 11" key="1">
    <citation type="submission" date="2023-03" db="EMBL/GenBank/DDBJ databases">
        <title>Complete genome sequences of several Auritidibacter ignavus strains isolated from ear infections.</title>
        <authorList>
            <person name="Baehr T."/>
            <person name="Baumhoegger A.M."/>
        </authorList>
    </citation>
    <scope>NUCLEOTIDE SEQUENCE [LARGE SCALE GENOMIC DNA]</scope>
    <source>
        <strain evidence="10 11">BABAE-6</strain>
    </source>
</reference>
<dbReference type="InterPro" id="IPR036259">
    <property type="entry name" value="MFS_trans_sf"/>
</dbReference>
<feature type="transmembrane region" description="Helical" evidence="8">
    <location>
        <begin position="288"/>
        <end position="310"/>
    </location>
</feature>
<keyword evidence="5 8" id="KW-0812">Transmembrane</keyword>
<keyword evidence="3" id="KW-0813">Transport</keyword>
<dbReference type="PROSITE" id="PS50850">
    <property type="entry name" value="MFS"/>
    <property type="match status" value="1"/>
</dbReference>
<feature type="transmembrane region" description="Helical" evidence="8">
    <location>
        <begin position="60"/>
        <end position="80"/>
    </location>
</feature>
<proteinExistence type="inferred from homology"/>
<dbReference type="EMBL" id="CP122566">
    <property type="protein sequence ID" value="WGH92072.1"/>
    <property type="molecule type" value="Genomic_DNA"/>
</dbReference>
<dbReference type="Pfam" id="PF07690">
    <property type="entry name" value="MFS_1"/>
    <property type="match status" value="1"/>
</dbReference>
<gene>
    <name evidence="10" type="ORF">QDX21_06930</name>
</gene>
<dbReference type="Proteomes" id="UP001224674">
    <property type="component" value="Chromosome"/>
</dbReference>
<evidence type="ECO:0000256" key="6">
    <source>
        <dbReference type="ARBA" id="ARBA00022989"/>
    </source>
</evidence>
<comment type="subcellular location">
    <subcellularLocation>
        <location evidence="1">Cell membrane</location>
        <topology evidence="1">Multi-pass membrane protein</topology>
    </subcellularLocation>
</comment>
<dbReference type="SUPFAM" id="SSF103473">
    <property type="entry name" value="MFS general substrate transporter"/>
    <property type="match status" value="1"/>
</dbReference>
<dbReference type="PANTHER" id="PTHR43271">
    <property type="entry name" value="BLL2771 PROTEIN"/>
    <property type="match status" value="1"/>
</dbReference>
<comment type="similarity">
    <text evidence="2">Belongs to the major facilitator superfamily.</text>
</comment>
<evidence type="ECO:0000256" key="3">
    <source>
        <dbReference type="ARBA" id="ARBA00022448"/>
    </source>
</evidence>
<feature type="transmembrane region" description="Helical" evidence="8">
    <location>
        <begin position="173"/>
        <end position="197"/>
    </location>
</feature>
<feature type="transmembrane region" description="Helical" evidence="8">
    <location>
        <begin position="149"/>
        <end position="167"/>
    </location>
</feature>
<evidence type="ECO:0000256" key="1">
    <source>
        <dbReference type="ARBA" id="ARBA00004651"/>
    </source>
</evidence>
<evidence type="ECO:0000256" key="2">
    <source>
        <dbReference type="ARBA" id="ARBA00008335"/>
    </source>
</evidence>
<feature type="transmembrane region" description="Helical" evidence="8">
    <location>
        <begin position="316"/>
        <end position="343"/>
    </location>
</feature>
<dbReference type="GO" id="GO:0022857">
    <property type="term" value="F:transmembrane transporter activity"/>
    <property type="evidence" value="ECO:0007669"/>
    <property type="project" value="InterPro"/>
</dbReference>
<keyword evidence="4" id="KW-1003">Cell membrane</keyword>
<keyword evidence="7 8" id="KW-0472">Membrane</keyword>
<evidence type="ECO:0000259" key="9">
    <source>
        <dbReference type="PROSITE" id="PS50850"/>
    </source>
</evidence>
<dbReference type="GO" id="GO:0005886">
    <property type="term" value="C:plasma membrane"/>
    <property type="evidence" value="ECO:0007669"/>
    <property type="project" value="UniProtKB-SubCell"/>
</dbReference>
<feature type="transmembrane region" description="Helical" evidence="8">
    <location>
        <begin position="380"/>
        <end position="400"/>
    </location>
</feature>
<feature type="transmembrane region" description="Helical" evidence="8">
    <location>
        <begin position="21"/>
        <end position="40"/>
    </location>
</feature>
<dbReference type="Gene3D" id="1.20.1250.20">
    <property type="entry name" value="MFS general substrate transporter like domains"/>
    <property type="match status" value="2"/>
</dbReference>
<dbReference type="RefSeq" id="WP_279674321.1">
    <property type="nucleotide sequence ID" value="NZ_CP122566.1"/>
</dbReference>
<dbReference type="InterPro" id="IPR020846">
    <property type="entry name" value="MFS_dom"/>
</dbReference>
<name>A0AAJ6AHF7_9MICC</name>
<protein>
    <submittedName>
        <fullName evidence="10">MFS transporter</fullName>
    </submittedName>
</protein>
<feature type="transmembrane region" description="Helical" evidence="8">
    <location>
        <begin position="227"/>
        <end position="245"/>
    </location>
</feature>
<dbReference type="CDD" id="cd17324">
    <property type="entry name" value="MFS_NepI_like"/>
    <property type="match status" value="1"/>
</dbReference>
<organism evidence="10 11">
    <name type="scientific">Auritidibacter ignavus</name>
    <dbReference type="NCBI Taxonomy" id="678932"/>
    <lineage>
        <taxon>Bacteria</taxon>
        <taxon>Bacillati</taxon>
        <taxon>Actinomycetota</taxon>
        <taxon>Actinomycetes</taxon>
        <taxon>Micrococcales</taxon>
        <taxon>Micrococcaceae</taxon>
        <taxon>Auritidibacter</taxon>
    </lineage>
</organism>
<accession>A0AAJ6AHF7</accession>
<evidence type="ECO:0000313" key="10">
    <source>
        <dbReference type="EMBL" id="WGH92072.1"/>
    </source>
</evidence>
<evidence type="ECO:0000313" key="11">
    <source>
        <dbReference type="Proteomes" id="UP001224674"/>
    </source>
</evidence>
<evidence type="ECO:0000256" key="4">
    <source>
        <dbReference type="ARBA" id="ARBA00022475"/>
    </source>
</evidence>
<dbReference type="PANTHER" id="PTHR43271:SF1">
    <property type="entry name" value="INNER MEMBRANE TRANSPORT PROTEIN YNFM"/>
    <property type="match status" value="1"/>
</dbReference>
<feature type="transmembrane region" description="Helical" evidence="8">
    <location>
        <begin position="355"/>
        <end position="374"/>
    </location>
</feature>
<evidence type="ECO:0000256" key="8">
    <source>
        <dbReference type="SAM" id="Phobius"/>
    </source>
</evidence>
<feature type="transmembrane region" description="Helical" evidence="8">
    <location>
        <begin position="117"/>
        <end position="137"/>
    </location>
</feature>
<keyword evidence="6 8" id="KW-1133">Transmembrane helix</keyword>
<feature type="domain" description="Major facilitator superfamily (MFS) profile" evidence="9">
    <location>
        <begin position="20"/>
        <end position="403"/>
    </location>
</feature>
<feature type="transmembrane region" description="Helical" evidence="8">
    <location>
        <begin position="257"/>
        <end position="276"/>
    </location>
</feature>
<dbReference type="AlphaFoldDB" id="A0AAJ6AHF7"/>
<sequence length="409" mass="42953">MDDQHTATRAWHGHVPQTAGYRRLLAGLLLAGIATFAQLYSPQGLLPLISADVQISADQAALLISMATAGLALAVIPWSFVGDRLGRKKAMAIALMAALIFAVASVVAPSFNLMLVFRLLEGISLGGVPALAMAYLNEEVDRKYAGQTAGTYIAGTVIGGLIGRVIATPIGDWAGWRVGMLIVVVIAGISGIGFLLLSPDARGFTPSGHSVKHALVAITGNLKSPQLIVTYLQGMLLMGGFVAIYNFLGYHLMTEPFFLPAAVVSLIFWAYVMGIVTSPMAGRLATRYGPATVLLAVSPAMVISVALALVPNVWAILWGLIIFTGAFFAAHSVASGWAGAAAVAGRAQSTALYNLCYYAGSSLFGWLGGVLLDAHGWPGTVMMTIVLTLIAALLVVAVVITRRIRHRRG</sequence>